<reference evidence="1" key="2">
    <citation type="journal article" date="2022" name="New Phytol.">
        <title>Evolutionary transition to the ectomycorrhizal habit in the genomes of a hyperdiverse lineage of mushroom-forming fungi.</title>
        <authorList>
            <person name="Looney B."/>
            <person name="Miyauchi S."/>
            <person name="Morin E."/>
            <person name="Drula E."/>
            <person name="Courty P.E."/>
            <person name="Kohler A."/>
            <person name="Kuo A."/>
            <person name="LaButti K."/>
            <person name="Pangilinan J."/>
            <person name="Lipzen A."/>
            <person name="Riley R."/>
            <person name="Andreopoulos W."/>
            <person name="He G."/>
            <person name="Johnson J."/>
            <person name="Nolan M."/>
            <person name="Tritt A."/>
            <person name="Barry K.W."/>
            <person name="Grigoriev I.V."/>
            <person name="Nagy L.G."/>
            <person name="Hibbett D."/>
            <person name="Henrissat B."/>
            <person name="Matheny P.B."/>
            <person name="Labbe J."/>
            <person name="Martin F.M."/>
        </authorList>
    </citation>
    <scope>NUCLEOTIDE SEQUENCE</scope>
    <source>
        <strain evidence="1">FP105234-sp</strain>
    </source>
</reference>
<keyword evidence="2" id="KW-1185">Reference proteome</keyword>
<evidence type="ECO:0000313" key="1">
    <source>
        <dbReference type="EMBL" id="KAI0049051.1"/>
    </source>
</evidence>
<organism evidence="1 2">
    <name type="scientific">Auriscalpium vulgare</name>
    <dbReference type="NCBI Taxonomy" id="40419"/>
    <lineage>
        <taxon>Eukaryota</taxon>
        <taxon>Fungi</taxon>
        <taxon>Dikarya</taxon>
        <taxon>Basidiomycota</taxon>
        <taxon>Agaricomycotina</taxon>
        <taxon>Agaricomycetes</taxon>
        <taxon>Russulales</taxon>
        <taxon>Auriscalpiaceae</taxon>
        <taxon>Auriscalpium</taxon>
    </lineage>
</organism>
<evidence type="ECO:0000313" key="2">
    <source>
        <dbReference type="Proteomes" id="UP000814033"/>
    </source>
</evidence>
<comment type="caution">
    <text evidence="1">The sequence shown here is derived from an EMBL/GenBank/DDBJ whole genome shotgun (WGS) entry which is preliminary data.</text>
</comment>
<protein>
    <submittedName>
        <fullName evidence="1">Uncharacterized protein</fullName>
    </submittedName>
</protein>
<gene>
    <name evidence="1" type="ORF">FA95DRAFT_1557318</name>
</gene>
<dbReference type="EMBL" id="MU275878">
    <property type="protein sequence ID" value="KAI0049051.1"/>
    <property type="molecule type" value="Genomic_DNA"/>
</dbReference>
<proteinExistence type="predicted"/>
<name>A0ACB8RZM2_9AGAM</name>
<accession>A0ACB8RZM2</accession>
<dbReference type="Proteomes" id="UP000814033">
    <property type="component" value="Unassembled WGS sequence"/>
</dbReference>
<sequence length="330" mass="35055">MESLNLNTLANSLPTSNLASAEAELLNNFRAAALSITTLYRSSRTTSKRAYNSGYAAACHDLLQMIQQGVSDSETEGGSGVPTIGRVMDWIEGRLEAIRAREEEEDEDEERDKEREKTKEQLSKTKATLARASSAPVVPQHKDTAAPLRPSKLSQTITAQSTPSSPPAPSPRALPPSISRAPKSRASTSSVLKELPRAPAAVTVSAPVTSAPSPAPDSVFAFHAPLSPASALVEAAAALAEPHSHVLNHNLAAGAKRRHAVMMMLDAAPAEAVDAAQAPNPVAGSSRRRTRSSRGASLQAQGQNQNQYPPVVDAMDVEEDGRDRKRVARR</sequence>
<reference evidence="1" key="1">
    <citation type="submission" date="2021-02" db="EMBL/GenBank/DDBJ databases">
        <authorList>
            <consortium name="DOE Joint Genome Institute"/>
            <person name="Ahrendt S."/>
            <person name="Looney B.P."/>
            <person name="Miyauchi S."/>
            <person name="Morin E."/>
            <person name="Drula E."/>
            <person name="Courty P.E."/>
            <person name="Chicoki N."/>
            <person name="Fauchery L."/>
            <person name="Kohler A."/>
            <person name="Kuo A."/>
            <person name="Labutti K."/>
            <person name="Pangilinan J."/>
            <person name="Lipzen A."/>
            <person name="Riley R."/>
            <person name="Andreopoulos W."/>
            <person name="He G."/>
            <person name="Johnson J."/>
            <person name="Barry K.W."/>
            <person name="Grigoriev I.V."/>
            <person name="Nagy L."/>
            <person name="Hibbett D."/>
            <person name="Henrissat B."/>
            <person name="Matheny P.B."/>
            <person name="Labbe J."/>
            <person name="Martin F."/>
        </authorList>
    </citation>
    <scope>NUCLEOTIDE SEQUENCE</scope>
    <source>
        <strain evidence="1">FP105234-sp</strain>
    </source>
</reference>